<feature type="transmembrane region" description="Helical" evidence="1">
    <location>
        <begin position="60"/>
        <end position="80"/>
    </location>
</feature>
<evidence type="ECO:0000256" key="1">
    <source>
        <dbReference type="SAM" id="Phobius"/>
    </source>
</evidence>
<evidence type="ECO:0000313" key="4">
    <source>
        <dbReference type="Proteomes" id="UP001595773"/>
    </source>
</evidence>
<sequence length="212" mass="22430">MSSDVPLLPGSDEARRWAADELAKKVYQDAKPTFVQSVLDWVQQTLADFVHGLGSPSGNVALLLLVTVAIAVVVATVLIIRPRLNPGRRKESAIFDGAQALSAAGHRELAAAAVERGEWESAVTETFRAIVRSGEERGVCAAAPGRTAAEVTGELARAFALHAPALTNSATIFNAVKYGHEEATRSMYQELAATDAALTAVKPHYDDALAAL</sequence>
<dbReference type="InterPro" id="IPR025403">
    <property type="entry name" value="TgpA-like_C"/>
</dbReference>
<organism evidence="3 4">
    <name type="scientific">Arthrobacter cryoconiti</name>
    <dbReference type="NCBI Taxonomy" id="748907"/>
    <lineage>
        <taxon>Bacteria</taxon>
        <taxon>Bacillati</taxon>
        <taxon>Actinomycetota</taxon>
        <taxon>Actinomycetes</taxon>
        <taxon>Micrococcales</taxon>
        <taxon>Micrococcaceae</taxon>
        <taxon>Arthrobacter</taxon>
    </lineage>
</organism>
<name>A0ABV8R239_9MICC</name>
<keyword evidence="1" id="KW-1133">Transmembrane helix</keyword>
<reference evidence="4" key="1">
    <citation type="journal article" date="2019" name="Int. J. Syst. Evol. Microbiol.">
        <title>The Global Catalogue of Microorganisms (GCM) 10K type strain sequencing project: providing services to taxonomists for standard genome sequencing and annotation.</title>
        <authorList>
            <consortium name="The Broad Institute Genomics Platform"/>
            <consortium name="The Broad Institute Genome Sequencing Center for Infectious Disease"/>
            <person name="Wu L."/>
            <person name="Ma J."/>
        </authorList>
    </citation>
    <scope>NUCLEOTIDE SEQUENCE [LARGE SCALE GENOMIC DNA]</scope>
    <source>
        <strain evidence="4">CGMCC 1.10698</strain>
    </source>
</reference>
<dbReference type="Proteomes" id="UP001595773">
    <property type="component" value="Unassembled WGS sequence"/>
</dbReference>
<accession>A0ABV8R239</accession>
<proteinExistence type="predicted"/>
<comment type="caution">
    <text evidence="3">The sequence shown here is derived from an EMBL/GenBank/DDBJ whole genome shotgun (WGS) entry which is preliminary data.</text>
</comment>
<evidence type="ECO:0000313" key="3">
    <source>
        <dbReference type="EMBL" id="MFC4265339.1"/>
    </source>
</evidence>
<protein>
    <submittedName>
        <fullName evidence="3">DUF4129 domain-containing protein</fullName>
    </submittedName>
</protein>
<dbReference type="EMBL" id="JBHSCQ010000006">
    <property type="protein sequence ID" value="MFC4265339.1"/>
    <property type="molecule type" value="Genomic_DNA"/>
</dbReference>
<dbReference type="Pfam" id="PF13559">
    <property type="entry name" value="DUF4129"/>
    <property type="match status" value="1"/>
</dbReference>
<keyword evidence="1" id="KW-0812">Transmembrane</keyword>
<keyword evidence="1" id="KW-0472">Membrane</keyword>
<gene>
    <name evidence="3" type="ORF">ACFOW9_06970</name>
</gene>
<keyword evidence="4" id="KW-1185">Reference proteome</keyword>
<dbReference type="RefSeq" id="WP_230067371.1">
    <property type="nucleotide sequence ID" value="NZ_BAABLL010000003.1"/>
</dbReference>
<feature type="domain" description="Protein-glutamine gamma-glutamyltransferase-like C-terminal" evidence="2">
    <location>
        <begin position="127"/>
        <end position="193"/>
    </location>
</feature>
<evidence type="ECO:0000259" key="2">
    <source>
        <dbReference type="Pfam" id="PF13559"/>
    </source>
</evidence>